<protein>
    <submittedName>
        <fullName evidence="5">Nucleoid-associated protein Lsr2</fullName>
    </submittedName>
</protein>
<evidence type="ECO:0000259" key="3">
    <source>
        <dbReference type="Pfam" id="PF11774"/>
    </source>
</evidence>
<dbReference type="InterPro" id="IPR055370">
    <property type="entry name" value="Lsr2_DNA-bd"/>
</dbReference>
<feature type="region of interest" description="Disordered" evidence="2">
    <location>
        <begin position="63"/>
        <end position="89"/>
    </location>
</feature>
<evidence type="ECO:0000259" key="4">
    <source>
        <dbReference type="Pfam" id="PF23359"/>
    </source>
</evidence>
<proteinExistence type="predicted"/>
<evidence type="ECO:0000256" key="1">
    <source>
        <dbReference type="ARBA" id="ARBA00023125"/>
    </source>
</evidence>
<keyword evidence="1" id="KW-0238">DNA-binding</keyword>
<comment type="caution">
    <text evidence="5">The sequence shown here is derived from an EMBL/GenBank/DDBJ whole genome shotgun (WGS) entry which is preliminary data.</text>
</comment>
<dbReference type="InterPro" id="IPR042261">
    <property type="entry name" value="Lsr2-like_dimerization"/>
</dbReference>
<dbReference type="OrthoDB" id="4113332at2"/>
<dbReference type="Proteomes" id="UP000034098">
    <property type="component" value="Unassembled WGS sequence"/>
</dbReference>
<dbReference type="InterPro" id="IPR036625">
    <property type="entry name" value="E3-bd_dom_sf"/>
</dbReference>
<name>A0A0M2HG13_MICTR</name>
<dbReference type="AlphaFoldDB" id="A0A0M2HG13"/>
<accession>A0A0M2HG13</accession>
<dbReference type="PATRIC" id="fig|69370.6.peg.1766"/>
<dbReference type="GO" id="GO:0003677">
    <property type="term" value="F:DNA binding"/>
    <property type="evidence" value="ECO:0007669"/>
    <property type="project" value="UniProtKB-KW"/>
</dbReference>
<sequence length="117" mass="12655">MARRIVHQLVDDIDGTLLEAGEGETVLFSLDGVAYEIDLTDENAAALRGALERYTNAARAVSSARATSSAASAGRKRRRSGQQDYSGVREWAKQNGYQVSERGRVPASVLEAYEAAH</sequence>
<dbReference type="Gene3D" id="3.30.60.230">
    <property type="entry name" value="Lsr2, dimerization domain"/>
    <property type="match status" value="1"/>
</dbReference>
<evidence type="ECO:0000313" key="5">
    <source>
        <dbReference type="EMBL" id="KJL43240.1"/>
    </source>
</evidence>
<reference evidence="5 6" key="1">
    <citation type="submission" date="2015-02" db="EMBL/GenBank/DDBJ databases">
        <title>Draft genome sequences of ten Microbacterium spp. with emphasis on heavy metal contaminated environments.</title>
        <authorList>
            <person name="Corretto E."/>
        </authorList>
    </citation>
    <scope>NUCLEOTIDE SEQUENCE [LARGE SCALE GENOMIC DNA]</scope>
    <source>
        <strain evidence="5 6">DSM 8608</strain>
    </source>
</reference>
<dbReference type="EMBL" id="JYJA01000032">
    <property type="protein sequence ID" value="KJL43240.1"/>
    <property type="molecule type" value="Genomic_DNA"/>
</dbReference>
<evidence type="ECO:0000313" key="6">
    <source>
        <dbReference type="Proteomes" id="UP000034098"/>
    </source>
</evidence>
<organism evidence="5 6">
    <name type="scientific">Microbacterium trichothecenolyticum</name>
    <name type="common">Aureobacterium trichothecenolyticum</name>
    <dbReference type="NCBI Taxonomy" id="69370"/>
    <lineage>
        <taxon>Bacteria</taxon>
        <taxon>Bacillati</taxon>
        <taxon>Actinomycetota</taxon>
        <taxon>Actinomycetes</taxon>
        <taxon>Micrococcales</taxon>
        <taxon>Microbacteriaceae</taxon>
        <taxon>Microbacterium</taxon>
    </lineage>
</organism>
<dbReference type="Pfam" id="PF11774">
    <property type="entry name" value="Lsr2"/>
    <property type="match status" value="1"/>
</dbReference>
<gene>
    <name evidence="5" type="primary">lsr2_2</name>
    <name evidence="5" type="ORF">RS82_01735</name>
</gene>
<dbReference type="GO" id="GO:0016746">
    <property type="term" value="F:acyltransferase activity"/>
    <property type="evidence" value="ECO:0007669"/>
    <property type="project" value="InterPro"/>
</dbReference>
<dbReference type="Pfam" id="PF23359">
    <property type="entry name" value="Lsr2_DNA-bd"/>
    <property type="match status" value="1"/>
</dbReference>
<feature type="domain" description="Lsr2 dimerization" evidence="3">
    <location>
        <begin position="1"/>
        <end position="61"/>
    </location>
</feature>
<feature type="compositionally biased region" description="Low complexity" evidence="2">
    <location>
        <begin position="63"/>
        <end position="73"/>
    </location>
</feature>
<feature type="domain" description="Lsr2 DNA-binding" evidence="4">
    <location>
        <begin position="84"/>
        <end position="116"/>
    </location>
</feature>
<dbReference type="Gene3D" id="4.10.320.10">
    <property type="entry name" value="E3-binding domain"/>
    <property type="match status" value="1"/>
</dbReference>
<evidence type="ECO:0000256" key="2">
    <source>
        <dbReference type="SAM" id="MobiDB-lite"/>
    </source>
</evidence>
<dbReference type="RefSeq" id="WP_045298277.1">
    <property type="nucleotide sequence ID" value="NZ_JYJA01000032.1"/>
</dbReference>
<dbReference type="InterPro" id="IPR024412">
    <property type="entry name" value="Lsr2_dim_dom"/>
</dbReference>
<keyword evidence="6" id="KW-1185">Reference proteome</keyword>